<feature type="transmembrane region" description="Helical" evidence="4">
    <location>
        <begin position="138"/>
        <end position="160"/>
    </location>
</feature>
<organism evidence="6 7">
    <name type="scientific">Pectobacterium cacticida</name>
    <dbReference type="NCBI Taxonomy" id="69221"/>
    <lineage>
        <taxon>Bacteria</taxon>
        <taxon>Pseudomonadati</taxon>
        <taxon>Pseudomonadota</taxon>
        <taxon>Gammaproteobacteria</taxon>
        <taxon>Enterobacterales</taxon>
        <taxon>Pectobacteriaceae</taxon>
        <taxon>Pectobacterium</taxon>
    </lineage>
</organism>
<evidence type="ECO:0000256" key="1">
    <source>
        <dbReference type="ARBA" id="ARBA00022692"/>
    </source>
</evidence>
<evidence type="ECO:0000256" key="4">
    <source>
        <dbReference type="SAM" id="Phobius"/>
    </source>
</evidence>
<keyword evidence="7" id="KW-1185">Reference proteome</keyword>
<feature type="transmembrane region" description="Helical" evidence="4">
    <location>
        <begin position="52"/>
        <end position="69"/>
    </location>
</feature>
<accession>A0ABZ2GA75</accession>
<dbReference type="InterPro" id="IPR011701">
    <property type="entry name" value="MFS"/>
</dbReference>
<dbReference type="Gene3D" id="1.20.1250.20">
    <property type="entry name" value="MFS general substrate transporter like domains"/>
    <property type="match status" value="1"/>
</dbReference>
<dbReference type="SUPFAM" id="SSF103473">
    <property type="entry name" value="MFS general substrate transporter"/>
    <property type="match status" value="1"/>
</dbReference>
<feature type="transmembrane region" description="Helical" evidence="4">
    <location>
        <begin position="281"/>
        <end position="299"/>
    </location>
</feature>
<dbReference type="CDD" id="cd17324">
    <property type="entry name" value="MFS_NepI_like"/>
    <property type="match status" value="1"/>
</dbReference>
<dbReference type="PANTHER" id="PTHR42910:SF1">
    <property type="entry name" value="MAJOR FACILITATOR SUPERFAMILY (MFS) PROFILE DOMAIN-CONTAINING PROTEIN"/>
    <property type="match status" value="1"/>
</dbReference>
<sequence length="405" mass="42603">MTSILAPKTTLTRSQVLTMAIATGTTIANLYYSQPILGAMAATFGASSAEAGSVPLLAQAGFAIGLIFVAPLGDLYDRKRLVIALEIMLFLALASFSMAPSLMALRICAFLVGVSATSVQVVVPLAATLASPERRGQVVSLVFTGTLMGILSARIVAGIVADTWGWRIIFELSAIAAACVAILIAVVIPAEGRRQGPPYLKLLASTAAQWTRFATLRRVSILGALTFGVFCAYWTTLTFQLESAFGFDAWRIGLFGIAAMAGAVLSPFAGKMADRIHPSSMQLATLTTLLLGTLLAAIGRESLSLLVLATIVIDVGMQTTQVSSLAQIYALDPLANSRINTVYIASFFMGGALGTALGILAWNHGYWVAVCALLAAMSAVALCIAVRSVMLRKASDASRDEREQD</sequence>
<dbReference type="RefSeq" id="WP_264497838.1">
    <property type="nucleotide sequence ID" value="NZ_CP109947.1"/>
</dbReference>
<name>A0ABZ2GA75_9GAMM</name>
<dbReference type="Pfam" id="PF07690">
    <property type="entry name" value="MFS_1"/>
    <property type="match status" value="1"/>
</dbReference>
<evidence type="ECO:0000256" key="2">
    <source>
        <dbReference type="ARBA" id="ARBA00022989"/>
    </source>
</evidence>
<feature type="domain" description="Major facilitator superfamily (MFS) profile" evidence="5">
    <location>
        <begin position="1"/>
        <end position="393"/>
    </location>
</feature>
<evidence type="ECO:0000256" key="3">
    <source>
        <dbReference type="ARBA" id="ARBA00023136"/>
    </source>
</evidence>
<dbReference type="Proteomes" id="UP001379444">
    <property type="component" value="Chromosome"/>
</dbReference>
<evidence type="ECO:0000259" key="5">
    <source>
        <dbReference type="PROSITE" id="PS50850"/>
    </source>
</evidence>
<gene>
    <name evidence="6" type="ORF">QNA12_16615</name>
</gene>
<dbReference type="EMBL" id="CP125967">
    <property type="protein sequence ID" value="WWO38112.1"/>
    <property type="molecule type" value="Genomic_DNA"/>
</dbReference>
<feature type="transmembrane region" description="Helical" evidence="4">
    <location>
        <begin position="12"/>
        <end position="32"/>
    </location>
</feature>
<feature type="transmembrane region" description="Helical" evidence="4">
    <location>
        <begin position="104"/>
        <end position="126"/>
    </location>
</feature>
<dbReference type="InterPro" id="IPR036259">
    <property type="entry name" value="MFS_trans_sf"/>
</dbReference>
<protein>
    <submittedName>
        <fullName evidence="6">MFS transporter</fullName>
    </submittedName>
</protein>
<feature type="transmembrane region" description="Helical" evidence="4">
    <location>
        <begin position="249"/>
        <end position="269"/>
    </location>
</feature>
<keyword evidence="1 4" id="KW-0812">Transmembrane</keyword>
<feature type="transmembrane region" description="Helical" evidence="4">
    <location>
        <begin position="166"/>
        <end position="188"/>
    </location>
</feature>
<reference evidence="6 7" key="1">
    <citation type="journal article" date="2024" name="Front. Plant Sci.">
        <title>Comprehensive phenomic and genomic studies of the species, Pectobacterium cacticida and proposal for reclassification as Alcorniella cacticida comb. nov.</title>
        <authorList>
            <person name="Jonca J."/>
            <person name="Pirhonen M."/>
            <person name="Waleron M.M."/>
            <person name="Gawor J."/>
            <person name="Mrozik A."/>
            <person name="Smoktunowicz M."/>
            <person name="Waleron K."/>
            <person name="Waleron M."/>
        </authorList>
    </citation>
    <scope>NUCLEOTIDE SEQUENCE [LARGE SCALE GENOMIC DNA]</scope>
    <source>
        <strain evidence="6 7">DPMP6</strain>
    </source>
</reference>
<feature type="transmembrane region" description="Helical" evidence="4">
    <location>
        <begin position="366"/>
        <end position="386"/>
    </location>
</feature>
<evidence type="ECO:0000313" key="7">
    <source>
        <dbReference type="Proteomes" id="UP001379444"/>
    </source>
</evidence>
<dbReference type="PANTHER" id="PTHR42910">
    <property type="entry name" value="TRANSPORTER SCO4007-RELATED"/>
    <property type="match status" value="1"/>
</dbReference>
<keyword evidence="3 4" id="KW-0472">Membrane</keyword>
<feature type="transmembrane region" description="Helical" evidence="4">
    <location>
        <begin position="305"/>
        <end position="330"/>
    </location>
</feature>
<feature type="transmembrane region" description="Helical" evidence="4">
    <location>
        <begin position="81"/>
        <end position="98"/>
    </location>
</feature>
<feature type="transmembrane region" description="Helical" evidence="4">
    <location>
        <begin position="219"/>
        <end position="237"/>
    </location>
</feature>
<feature type="transmembrane region" description="Helical" evidence="4">
    <location>
        <begin position="342"/>
        <end position="360"/>
    </location>
</feature>
<proteinExistence type="predicted"/>
<keyword evidence="2 4" id="KW-1133">Transmembrane helix</keyword>
<dbReference type="PROSITE" id="PS50850">
    <property type="entry name" value="MFS"/>
    <property type="match status" value="1"/>
</dbReference>
<dbReference type="InterPro" id="IPR020846">
    <property type="entry name" value="MFS_dom"/>
</dbReference>
<evidence type="ECO:0000313" key="6">
    <source>
        <dbReference type="EMBL" id="WWO38112.1"/>
    </source>
</evidence>